<accession>A0A1B0ZTM6</accession>
<dbReference type="EMBL" id="JARCJK010000004">
    <property type="protein sequence ID" value="MDE4166004.1"/>
    <property type="molecule type" value="Genomic_DNA"/>
</dbReference>
<feature type="domain" description="Fe/B12 periplasmic-binding" evidence="2">
    <location>
        <begin position="31"/>
        <end position="288"/>
    </location>
</feature>
<evidence type="ECO:0000313" key="4">
    <source>
        <dbReference type="EMBL" id="MDE4166004.1"/>
    </source>
</evidence>
<dbReference type="PANTHER" id="PTHR30535:SF4">
    <property type="entry name" value="HEMIN-BINDING PERIPLASMIC PROTEIN HMUT"/>
    <property type="match status" value="1"/>
</dbReference>
<keyword evidence="1" id="KW-0732">Signal</keyword>
<dbReference type="PROSITE" id="PS50983">
    <property type="entry name" value="FE_B12_PBP"/>
    <property type="match status" value="1"/>
</dbReference>
<sequence>MSLLSRLSKGVGLFLLGTLAGQIACAAPAERVVSVGGSVTEIVYALGEGHRLVARDSTSSYPAEAEALPNIGYARALSPEGVLSVSPDLIIASAGAGPVETLDVLKQADIAYAEVPEVYSPAGVITKIETVAAALGAEDKAKALLGDIAPDLETAHAEAQARAGEAPVRVLFVLSTQGGRIMAGGRNTAADGIIRLSGGINAIDAFEGYKPMTDEAVSATAPDVILAMDRGGDHGVAMEQLASLPALIPTPAAQNGRLVRMDGQSLLGFGPRTADTIRTLSEAFYEAHAK</sequence>
<evidence type="ECO:0000313" key="6">
    <source>
        <dbReference type="Proteomes" id="UP001218364"/>
    </source>
</evidence>
<protein>
    <submittedName>
        <fullName evidence="3 4">ABC transporter substrate-binding protein</fullName>
    </submittedName>
</protein>
<evidence type="ECO:0000256" key="1">
    <source>
        <dbReference type="SAM" id="SignalP"/>
    </source>
</evidence>
<dbReference type="InterPro" id="IPR050902">
    <property type="entry name" value="ABC_Transporter_SBP"/>
</dbReference>
<dbReference type="Proteomes" id="UP000092565">
    <property type="component" value="Chromosome"/>
</dbReference>
<dbReference type="PATRIC" id="fig|60890.4.peg.2475"/>
<dbReference type="SUPFAM" id="SSF53807">
    <property type="entry name" value="Helical backbone' metal receptor"/>
    <property type="match status" value="1"/>
</dbReference>
<dbReference type="Gene3D" id="3.40.50.1980">
    <property type="entry name" value="Nitrogenase molybdenum iron protein domain"/>
    <property type="match status" value="2"/>
</dbReference>
<gene>
    <name evidence="3" type="ORF">JL2886_02549</name>
    <name evidence="4" type="ORF">PXK24_09890</name>
</gene>
<reference evidence="4 6" key="2">
    <citation type="submission" date="2023-02" db="EMBL/GenBank/DDBJ databases">
        <title>Population genomics of bacteria associated with diatom.</title>
        <authorList>
            <person name="Xie J."/>
            <person name="Wang H."/>
        </authorList>
    </citation>
    <scope>NUCLEOTIDE SEQUENCE [LARGE SCALE GENOMIC DNA]</scope>
    <source>
        <strain evidence="4 6">PT47_8</strain>
    </source>
</reference>
<evidence type="ECO:0000313" key="3">
    <source>
        <dbReference type="EMBL" id="ANP37438.1"/>
    </source>
</evidence>
<dbReference type="PANTHER" id="PTHR30535">
    <property type="entry name" value="VITAMIN B12-BINDING PROTEIN"/>
    <property type="match status" value="1"/>
</dbReference>
<evidence type="ECO:0000259" key="2">
    <source>
        <dbReference type="PROSITE" id="PS50983"/>
    </source>
</evidence>
<dbReference type="RefSeq" id="WP_065272261.1">
    <property type="nucleotide sequence ID" value="NZ_CP015124.1"/>
</dbReference>
<dbReference type="AlphaFoldDB" id="A0A1B0ZTM6"/>
<reference evidence="3 5" key="1">
    <citation type="submission" date="2016-04" db="EMBL/GenBank/DDBJ databases">
        <authorList>
            <person name="Evans L.H."/>
            <person name="Alamgir A."/>
            <person name="Owens N."/>
            <person name="Weber N.D."/>
            <person name="Virtaneva K."/>
            <person name="Barbian K."/>
            <person name="Babar A."/>
            <person name="Rosenke K."/>
        </authorList>
    </citation>
    <scope>NUCLEOTIDE SEQUENCE [LARGE SCALE GENOMIC DNA]</scope>
    <source>
        <strain evidence="3 5">JL2886</strain>
    </source>
</reference>
<dbReference type="OrthoDB" id="9797736at2"/>
<evidence type="ECO:0000313" key="5">
    <source>
        <dbReference type="Proteomes" id="UP000092565"/>
    </source>
</evidence>
<organism evidence="3 5">
    <name type="scientific">Phaeobacter gallaeciensis</name>
    <dbReference type="NCBI Taxonomy" id="60890"/>
    <lineage>
        <taxon>Bacteria</taxon>
        <taxon>Pseudomonadati</taxon>
        <taxon>Pseudomonadota</taxon>
        <taxon>Alphaproteobacteria</taxon>
        <taxon>Rhodobacterales</taxon>
        <taxon>Roseobacteraceae</taxon>
        <taxon>Phaeobacter</taxon>
    </lineage>
</organism>
<dbReference type="Proteomes" id="UP001218364">
    <property type="component" value="Unassembled WGS sequence"/>
</dbReference>
<name>A0A1B0ZTM6_9RHOB</name>
<feature type="signal peptide" evidence="1">
    <location>
        <begin position="1"/>
        <end position="26"/>
    </location>
</feature>
<dbReference type="InterPro" id="IPR002491">
    <property type="entry name" value="ABC_transptr_periplasmic_BD"/>
</dbReference>
<proteinExistence type="predicted"/>
<dbReference type="Pfam" id="PF01497">
    <property type="entry name" value="Peripla_BP_2"/>
    <property type="match status" value="1"/>
</dbReference>
<keyword evidence="5" id="KW-1185">Reference proteome</keyword>
<dbReference type="EMBL" id="CP015124">
    <property type="protein sequence ID" value="ANP37438.1"/>
    <property type="molecule type" value="Genomic_DNA"/>
</dbReference>
<feature type="chain" id="PRO_5044370054" evidence="1">
    <location>
        <begin position="27"/>
        <end position="290"/>
    </location>
</feature>
<dbReference type="CDD" id="cd01149">
    <property type="entry name" value="HutB"/>
    <property type="match status" value="1"/>
</dbReference>